<dbReference type="AlphaFoldDB" id="A0A4D6NNL2"/>
<dbReference type="Proteomes" id="UP000501690">
    <property type="component" value="Linkage Group LG11"/>
</dbReference>
<dbReference type="EMBL" id="CP039355">
    <property type="protein sequence ID" value="QCE14928.1"/>
    <property type="molecule type" value="Genomic_DNA"/>
</dbReference>
<feature type="region of interest" description="Disordered" evidence="1">
    <location>
        <begin position="1"/>
        <end position="24"/>
    </location>
</feature>
<name>A0A4D6NNL2_VIGUN</name>
<proteinExistence type="predicted"/>
<sequence>MVAMARSRSRLRGEDDGCHEGPLPWSSKVRYCVFRKVAELRWLPVLQVRKMVEKIEDGGATAA</sequence>
<gene>
    <name evidence="2" type="ORF">DEO72_LG11g1934</name>
</gene>
<accession>A0A4D6NNL2</accession>
<evidence type="ECO:0000313" key="2">
    <source>
        <dbReference type="EMBL" id="QCE14928.1"/>
    </source>
</evidence>
<evidence type="ECO:0000256" key="1">
    <source>
        <dbReference type="SAM" id="MobiDB-lite"/>
    </source>
</evidence>
<organism evidence="2 3">
    <name type="scientific">Vigna unguiculata</name>
    <name type="common">Cowpea</name>
    <dbReference type="NCBI Taxonomy" id="3917"/>
    <lineage>
        <taxon>Eukaryota</taxon>
        <taxon>Viridiplantae</taxon>
        <taxon>Streptophyta</taxon>
        <taxon>Embryophyta</taxon>
        <taxon>Tracheophyta</taxon>
        <taxon>Spermatophyta</taxon>
        <taxon>Magnoliopsida</taxon>
        <taxon>eudicotyledons</taxon>
        <taxon>Gunneridae</taxon>
        <taxon>Pentapetalae</taxon>
        <taxon>rosids</taxon>
        <taxon>fabids</taxon>
        <taxon>Fabales</taxon>
        <taxon>Fabaceae</taxon>
        <taxon>Papilionoideae</taxon>
        <taxon>50 kb inversion clade</taxon>
        <taxon>NPAAA clade</taxon>
        <taxon>indigoferoid/millettioid clade</taxon>
        <taxon>Phaseoleae</taxon>
        <taxon>Vigna</taxon>
    </lineage>
</organism>
<evidence type="ECO:0000313" key="3">
    <source>
        <dbReference type="Proteomes" id="UP000501690"/>
    </source>
</evidence>
<protein>
    <submittedName>
        <fullName evidence="2">Uncharacterized protein</fullName>
    </submittedName>
</protein>
<reference evidence="2 3" key="1">
    <citation type="submission" date="2019-04" db="EMBL/GenBank/DDBJ databases">
        <title>An improved genome assembly and genetic linkage map for asparagus bean, Vigna unguiculata ssp. sesquipedialis.</title>
        <authorList>
            <person name="Xia Q."/>
            <person name="Zhang R."/>
            <person name="Dong Y."/>
        </authorList>
    </citation>
    <scope>NUCLEOTIDE SEQUENCE [LARGE SCALE GENOMIC DNA]</scope>
    <source>
        <tissue evidence="2">Leaf</tissue>
    </source>
</reference>
<keyword evidence="3" id="KW-1185">Reference proteome</keyword>